<evidence type="ECO:0000256" key="1">
    <source>
        <dbReference type="ARBA" id="ARBA00010397"/>
    </source>
</evidence>
<reference evidence="7 8" key="1">
    <citation type="submission" date="2020-04" db="EMBL/GenBank/DDBJ databases">
        <authorList>
            <person name="Laetsch R D."/>
            <person name="Stevens L."/>
            <person name="Kumar S."/>
            <person name="Blaxter L. M."/>
        </authorList>
    </citation>
    <scope>NUCLEOTIDE SEQUENCE [LARGE SCALE GENOMIC DNA]</scope>
</reference>
<evidence type="ECO:0000259" key="6">
    <source>
        <dbReference type="SMART" id="SM00653"/>
    </source>
</evidence>
<sequence>MADDLGLELGKKKKTKKVIRIDDDVDTPEAAADEFSELKLDGKKKKKTPKVAPEEVVEEKKPTLDIGIGAENLIDAKRPWPDYTYEEALALVFQIMKDKNPELSGEKKKFALKLPEVGRAGSKKTAFSNFSEICRLMKRQDKHVLQFILAELGTTGSIDGSNCLIIKGRWQQKQIESVLKKYIKEYVMCHTCKSSDTQLTKDTRLFFLTCNACGSRCSVATVKSGFTAMVGKRAAARRAAEATAGK</sequence>
<dbReference type="FunFam" id="3.30.30.170:FF:000001">
    <property type="entry name" value="Eukaryotic translation initiation factor 2 subunit"/>
    <property type="match status" value="1"/>
</dbReference>
<protein>
    <recommendedName>
        <fullName evidence="4">Eukaryotic translation initiation factor 2 subunit 2</fullName>
    </recommendedName>
    <alternativeName>
        <fullName evidence="5">Eukaryotic translation initiation factor 2 subunit beta</fullName>
    </alternativeName>
</protein>
<evidence type="ECO:0000313" key="8">
    <source>
        <dbReference type="Proteomes" id="UP000494206"/>
    </source>
</evidence>
<dbReference type="InterPro" id="IPR016189">
    <property type="entry name" value="Transl_init_fac_IF2/IF5_N"/>
</dbReference>
<dbReference type="Proteomes" id="UP000494206">
    <property type="component" value="Unassembled WGS sequence"/>
</dbReference>
<dbReference type="OrthoDB" id="10255414at2759"/>
<dbReference type="GO" id="GO:0005850">
    <property type="term" value="C:eukaryotic translation initiation factor 2 complex"/>
    <property type="evidence" value="ECO:0007669"/>
    <property type="project" value="TreeGrafter"/>
</dbReference>
<evidence type="ECO:0000256" key="2">
    <source>
        <dbReference type="ARBA" id="ARBA00022540"/>
    </source>
</evidence>
<evidence type="ECO:0000256" key="4">
    <source>
        <dbReference type="ARBA" id="ARBA00040874"/>
    </source>
</evidence>
<gene>
    <name evidence="7" type="ORF">CBOVIS_LOCUS12239</name>
</gene>
<evidence type="ECO:0000313" key="7">
    <source>
        <dbReference type="EMBL" id="CAB3410766.1"/>
    </source>
</evidence>
<dbReference type="GO" id="GO:0003743">
    <property type="term" value="F:translation initiation factor activity"/>
    <property type="evidence" value="ECO:0007669"/>
    <property type="project" value="UniProtKB-KW"/>
</dbReference>
<name>A0A8S1FC27_9PELO</name>
<dbReference type="Gene3D" id="3.30.30.170">
    <property type="match status" value="1"/>
</dbReference>
<evidence type="ECO:0000256" key="5">
    <source>
        <dbReference type="ARBA" id="ARBA00042452"/>
    </source>
</evidence>
<evidence type="ECO:0000256" key="3">
    <source>
        <dbReference type="ARBA" id="ARBA00022917"/>
    </source>
</evidence>
<dbReference type="InterPro" id="IPR016190">
    <property type="entry name" value="Transl_init_fac_IF2/IF5_Zn-bd"/>
</dbReference>
<dbReference type="EMBL" id="CADEPM010000011">
    <property type="protein sequence ID" value="CAB3410766.1"/>
    <property type="molecule type" value="Genomic_DNA"/>
</dbReference>
<dbReference type="GO" id="GO:0031369">
    <property type="term" value="F:translation initiation factor binding"/>
    <property type="evidence" value="ECO:0007669"/>
    <property type="project" value="TreeGrafter"/>
</dbReference>
<keyword evidence="3" id="KW-0648">Protein biosynthesis</keyword>
<dbReference type="SUPFAM" id="SSF100966">
    <property type="entry name" value="Translation initiation factor 2 beta, aIF2beta, N-terminal domain"/>
    <property type="match status" value="1"/>
</dbReference>
<dbReference type="AlphaFoldDB" id="A0A8S1FC27"/>
<dbReference type="InterPro" id="IPR045196">
    <property type="entry name" value="IF2/IF5"/>
</dbReference>
<dbReference type="Pfam" id="PF01873">
    <property type="entry name" value="eIF-5_eIF-2B"/>
    <property type="match status" value="1"/>
</dbReference>
<dbReference type="GO" id="GO:0003729">
    <property type="term" value="F:mRNA binding"/>
    <property type="evidence" value="ECO:0007669"/>
    <property type="project" value="TreeGrafter"/>
</dbReference>
<dbReference type="InterPro" id="IPR002735">
    <property type="entry name" value="Transl_init_fac_IF2/IF5_dom"/>
</dbReference>
<proteinExistence type="inferred from homology"/>
<dbReference type="PANTHER" id="PTHR23001">
    <property type="entry name" value="EUKARYOTIC TRANSLATION INITIATION FACTOR"/>
    <property type="match status" value="1"/>
</dbReference>
<organism evidence="7 8">
    <name type="scientific">Caenorhabditis bovis</name>
    <dbReference type="NCBI Taxonomy" id="2654633"/>
    <lineage>
        <taxon>Eukaryota</taxon>
        <taxon>Metazoa</taxon>
        <taxon>Ecdysozoa</taxon>
        <taxon>Nematoda</taxon>
        <taxon>Chromadorea</taxon>
        <taxon>Rhabditida</taxon>
        <taxon>Rhabditina</taxon>
        <taxon>Rhabditomorpha</taxon>
        <taxon>Rhabditoidea</taxon>
        <taxon>Rhabditidae</taxon>
        <taxon>Peloderinae</taxon>
        <taxon>Caenorhabditis</taxon>
    </lineage>
</organism>
<keyword evidence="2" id="KW-0396">Initiation factor</keyword>
<dbReference type="GO" id="GO:0001731">
    <property type="term" value="P:formation of translation preinitiation complex"/>
    <property type="evidence" value="ECO:0007669"/>
    <property type="project" value="TreeGrafter"/>
</dbReference>
<dbReference type="SUPFAM" id="SSF75689">
    <property type="entry name" value="Zinc-binding domain of translation initiation factor 2 beta"/>
    <property type="match status" value="1"/>
</dbReference>
<keyword evidence="8" id="KW-1185">Reference proteome</keyword>
<feature type="domain" description="Translation initiation factor IF2/IF5" evidence="6">
    <location>
        <begin position="107"/>
        <end position="216"/>
    </location>
</feature>
<comment type="similarity">
    <text evidence="1">Belongs to the eIF-2-beta/eIF-5 family.</text>
</comment>
<dbReference type="SMART" id="SM00653">
    <property type="entry name" value="eIF2B_5"/>
    <property type="match status" value="1"/>
</dbReference>
<comment type="caution">
    <text evidence="7">The sequence shown here is derived from an EMBL/GenBank/DDBJ whole genome shotgun (WGS) entry which is preliminary data.</text>
</comment>
<dbReference type="PANTHER" id="PTHR23001:SF3">
    <property type="entry name" value="EUKARYOTIC TRANSLATION INITIATION FACTOR 2 SUBUNIT 2"/>
    <property type="match status" value="1"/>
</dbReference>
<accession>A0A8S1FC27</accession>